<evidence type="ECO:0000256" key="1">
    <source>
        <dbReference type="ARBA" id="ARBA00000085"/>
    </source>
</evidence>
<dbReference type="Pfam" id="PF02518">
    <property type="entry name" value="HATPase_c"/>
    <property type="match status" value="1"/>
</dbReference>
<dbReference type="Proteomes" id="UP000557392">
    <property type="component" value="Unassembled WGS sequence"/>
</dbReference>
<dbReference type="SMART" id="SM00388">
    <property type="entry name" value="HisKA"/>
    <property type="match status" value="1"/>
</dbReference>
<evidence type="ECO:0000313" key="12">
    <source>
        <dbReference type="EMBL" id="MBB4097947.1"/>
    </source>
</evidence>
<feature type="domain" description="PAS" evidence="10">
    <location>
        <begin position="16"/>
        <end position="40"/>
    </location>
</feature>
<evidence type="ECO:0000256" key="7">
    <source>
        <dbReference type="ARBA" id="ARBA00022840"/>
    </source>
</evidence>
<dbReference type="CDD" id="cd00130">
    <property type="entry name" value="PAS"/>
    <property type="match status" value="2"/>
</dbReference>
<dbReference type="GO" id="GO:0005524">
    <property type="term" value="F:ATP binding"/>
    <property type="evidence" value="ECO:0007669"/>
    <property type="project" value="UniProtKB-KW"/>
</dbReference>
<dbReference type="SUPFAM" id="SSF55874">
    <property type="entry name" value="ATPase domain of HSP90 chaperone/DNA topoisomerase II/histidine kinase"/>
    <property type="match status" value="1"/>
</dbReference>
<dbReference type="InterPro" id="IPR000014">
    <property type="entry name" value="PAS"/>
</dbReference>
<accession>A0A7W6JQZ7</accession>
<protein>
    <recommendedName>
        <fullName evidence="2">histidine kinase</fullName>
        <ecNumber evidence="2">2.7.13.3</ecNumber>
    </recommendedName>
</protein>
<keyword evidence="7" id="KW-0067">ATP-binding</keyword>
<feature type="domain" description="Histidine kinase" evidence="9">
    <location>
        <begin position="453"/>
        <end position="669"/>
    </location>
</feature>
<evidence type="ECO:0000256" key="6">
    <source>
        <dbReference type="ARBA" id="ARBA00022777"/>
    </source>
</evidence>
<evidence type="ECO:0000256" key="8">
    <source>
        <dbReference type="ARBA" id="ARBA00023012"/>
    </source>
</evidence>
<keyword evidence="6" id="KW-0418">Kinase</keyword>
<keyword evidence="8" id="KW-0902">Two-component regulatory system</keyword>
<evidence type="ECO:0000256" key="4">
    <source>
        <dbReference type="ARBA" id="ARBA00022679"/>
    </source>
</evidence>
<dbReference type="InterPro" id="IPR005467">
    <property type="entry name" value="His_kinase_dom"/>
</dbReference>
<dbReference type="SMART" id="SM00387">
    <property type="entry name" value="HATPase_c"/>
    <property type="match status" value="1"/>
</dbReference>
<proteinExistence type="predicted"/>
<dbReference type="NCBIfam" id="TIGR00229">
    <property type="entry name" value="sensory_box"/>
    <property type="match status" value="1"/>
</dbReference>
<dbReference type="InterPro" id="IPR036097">
    <property type="entry name" value="HisK_dim/P_sf"/>
</dbReference>
<comment type="caution">
    <text evidence="12">The sequence shown here is derived from an EMBL/GenBank/DDBJ whole genome shotgun (WGS) entry which is preliminary data.</text>
</comment>
<keyword evidence="13" id="KW-1185">Reference proteome</keyword>
<dbReference type="Pfam" id="PF00989">
    <property type="entry name" value="PAS"/>
    <property type="match status" value="1"/>
</dbReference>
<dbReference type="Gene3D" id="1.10.287.130">
    <property type="match status" value="1"/>
</dbReference>
<gene>
    <name evidence="12" type="ORF">GGR46_001480</name>
</gene>
<dbReference type="PANTHER" id="PTHR43065:SF10">
    <property type="entry name" value="PEROXIDE STRESS-ACTIVATED HISTIDINE KINASE MAK3"/>
    <property type="match status" value="1"/>
</dbReference>
<dbReference type="Pfam" id="PF13426">
    <property type="entry name" value="PAS_9"/>
    <property type="match status" value="2"/>
</dbReference>
<reference evidence="12 13" key="1">
    <citation type="submission" date="2020-08" db="EMBL/GenBank/DDBJ databases">
        <title>Genomic Encyclopedia of Type Strains, Phase IV (KMG-IV): sequencing the most valuable type-strain genomes for metagenomic binning, comparative biology and taxonomic classification.</title>
        <authorList>
            <person name="Goeker M."/>
        </authorList>
    </citation>
    <scope>NUCLEOTIDE SEQUENCE [LARGE SCALE GENOMIC DNA]</scope>
    <source>
        <strain evidence="12 13">DSM 101806</strain>
    </source>
</reference>
<name>A0A7W6JQZ7_9SPHN</name>
<evidence type="ECO:0000256" key="5">
    <source>
        <dbReference type="ARBA" id="ARBA00022741"/>
    </source>
</evidence>
<dbReference type="GO" id="GO:0006355">
    <property type="term" value="P:regulation of DNA-templated transcription"/>
    <property type="evidence" value="ECO:0007669"/>
    <property type="project" value="InterPro"/>
</dbReference>
<dbReference type="EC" id="2.7.13.3" evidence="2"/>
<keyword evidence="3" id="KW-0597">Phosphoprotein</keyword>
<dbReference type="PROSITE" id="PS50109">
    <property type="entry name" value="HIS_KIN"/>
    <property type="match status" value="1"/>
</dbReference>
<sequence length="679" mass="74622">MSVLDIVSESVVTLRDGRVASWNLAATTLYGWQPQEAMERDYQAFLGEYPQEVLAAIKSQGSWEGRLFRRRFDGSDIQVRVRCTGSEALGLEPGAIVEVSSLVDDLHPAEILLAASEYRYRNLFGAVAAAFWEMDFSGVGAILRSLGEPQRENLGPYLQANPGLVREMMRSTRALDANERALELFGTGTKRELLAAPGDSFWPDSSTADYAASVVAAVSGQPRFIAETRVRSLSGREFEALFTVSFLPNTVGQGSLLVGFTDISERVRVSRELDQVALRQKMFLEIPAIAMSEMDTTELIERFDELRDAGVEDLDAYIGQHPEFLDFALSAVRFAEVNEASVRMFGAASRQELIGLPLTGIFEPARDVFRQSIVGNFNGEQIFQSELRMRRLDGREVTTIFCRLVSTQYDRHRVLAAQIDVTEQVQAREELERLQGQLAHASRISLLGELSASIAHEISQPITAIATGAVAAERIAKRPDFNGEWLSTITQRILRDATRAGEIIDRIRAMASNQSVQLVPLMVAEVIHGAHQLVARELRDRSVAVRFAIEEALPGISGDRVQLQQVMVNLIMNAAQAMDMTSREARKIDIEAVSADGFVRIRILDTGPGFPEEEREAAFLSFHSSKANGLGLGLSICRSIVEGHNGTIRAGNREGRTGAEIVIELPIGIASAGTAVCEP</sequence>
<evidence type="ECO:0000259" key="10">
    <source>
        <dbReference type="PROSITE" id="PS50112"/>
    </source>
</evidence>
<evidence type="ECO:0000313" key="13">
    <source>
        <dbReference type="Proteomes" id="UP000557392"/>
    </source>
</evidence>
<dbReference type="InterPro" id="IPR003594">
    <property type="entry name" value="HATPase_dom"/>
</dbReference>
<feature type="domain" description="PAC" evidence="11">
    <location>
        <begin position="383"/>
        <end position="433"/>
    </location>
</feature>
<dbReference type="InterPro" id="IPR036890">
    <property type="entry name" value="HATPase_C_sf"/>
</dbReference>
<comment type="catalytic activity">
    <reaction evidence="1">
        <text>ATP + protein L-histidine = ADP + protein N-phospho-L-histidine.</text>
        <dbReference type="EC" id="2.7.13.3"/>
    </reaction>
</comment>
<dbReference type="InterPro" id="IPR003661">
    <property type="entry name" value="HisK_dim/P_dom"/>
</dbReference>
<dbReference type="InterPro" id="IPR013767">
    <property type="entry name" value="PAS_fold"/>
</dbReference>
<dbReference type="Gene3D" id="3.30.565.10">
    <property type="entry name" value="Histidine kinase-like ATPase, C-terminal domain"/>
    <property type="match status" value="1"/>
</dbReference>
<dbReference type="InterPro" id="IPR035965">
    <property type="entry name" value="PAS-like_dom_sf"/>
</dbReference>
<dbReference type="Gene3D" id="3.30.450.20">
    <property type="entry name" value="PAS domain"/>
    <property type="match status" value="3"/>
</dbReference>
<keyword evidence="5" id="KW-0547">Nucleotide-binding</keyword>
<dbReference type="CDD" id="cd00082">
    <property type="entry name" value="HisKA"/>
    <property type="match status" value="1"/>
</dbReference>
<dbReference type="RefSeq" id="WP_183996009.1">
    <property type="nucleotide sequence ID" value="NZ_JACIEH010000001.1"/>
</dbReference>
<dbReference type="PANTHER" id="PTHR43065">
    <property type="entry name" value="SENSOR HISTIDINE KINASE"/>
    <property type="match status" value="1"/>
</dbReference>
<evidence type="ECO:0000259" key="11">
    <source>
        <dbReference type="PROSITE" id="PS50113"/>
    </source>
</evidence>
<dbReference type="PRINTS" id="PR00344">
    <property type="entry name" value="BCTRLSENSOR"/>
</dbReference>
<dbReference type="PROSITE" id="PS50113">
    <property type="entry name" value="PAC"/>
    <property type="match status" value="1"/>
</dbReference>
<organism evidence="12 13">
    <name type="scientific">Sphingomonas kyeonggiensis</name>
    <dbReference type="NCBI Taxonomy" id="1268553"/>
    <lineage>
        <taxon>Bacteria</taxon>
        <taxon>Pseudomonadati</taxon>
        <taxon>Pseudomonadota</taxon>
        <taxon>Alphaproteobacteria</taxon>
        <taxon>Sphingomonadales</taxon>
        <taxon>Sphingomonadaceae</taxon>
        <taxon>Sphingomonas</taxon>
    </lineage>
</organism>
<dbReference type="InterPro" id="IPR004358">
    <property type="entry name" value="Sig_transdc_His_kin-like_C"/>
</dbReference>
<dbReference type="PROSITE" id="PS50112">
    <property type="entry name" value="PAS"/>
    <property type="match status" value="1"/>
</dbReference>
<dbReference type="EMBL" id="JACIEH010000001">
    <property type="protein sequence ID" value="MBB4097947.1"/>
    <property type="molecule type" value="Genomic_DNA"/>
</dbReference>
<evidence type="ECO:0000259" key="9">
    <source>
        <dbReference type="PROSITE" id="PS50109"/>
    </source>
</evidence>
<dbReference type="SUPFAM" id="SSF47384">
    <property type="entry name" value="Homodimeric domain of signal transducing histidine kinase"/>
    <property type="match status" value="1"/>
</dbReference>
<dbReference type="GO" id="GO:0000155">
    <property type="term" value="F:phosphorelay sensor kinase activity"/>
    <property type="evidence" value="ECO:0007669"/>
    <property type="project" value="InterPro"/>
</dbReference>
<dbReference type="AlphaFoldDB" id="A0A7W6JQZ7"/>
<dbReference type="SUPFAM" id="SSF55785">
    <property type="entry name" value="PYP-like sensor domain (PAS domain)"/>
    <property type="match status" value="3"/>
</dbReference>
<evidence type="ECO:0000256" key="3">
    <source>
        <dbReference type="ARBA" id="ARBA00022553"/>
    </source>
</evidence>
<keyword evidence="4" id="KW-0808">Transferase</keyword>
<evidence type="ECO:0000256" key="2">
    <source>
        <dbReference type="ARBA" id="ARBA00012438"/>
    </source>
</evidence>
<dbReference type="InterPro" id="IPR000700">
    <property type="entry name" value="PAS-assoc_C"/>
</dbReference>